<feature type="region of interest" description="Disordered" evidence="5">
    <location>
        <begin position="91"/>
        <end position="110"/>
    </location>
</feature>
<dbReference type="Proteomes" id="UP000199149">
    <property type="component" value="Unassembled WGS sequence"/>
</dbReference>
<dbReference type="NCBIfam" id="TIGR04183">
    <property type="entry name" value="Por_Secre_tail"/>
    <property type="match status" value="1"/>
</dbReference>
<gene>
    <name evidence="7" type="ORF">SAMN05421738_102231</name>
</gene>
<evidence type="ECO:0000313" key="7">
    <source>
        <dbReference type="EMBL" id="SFM76925.1"/>
    </source>
</evidence>
<dbReference type="InterPro" id="IPR007346">
    <property type="entry name" value="Endonuclease-I"/>
</dbReference>
<dbReference type="GO" id="GO:0004518">
    <property type="term" value="F:nuclease activity"/>
    <property type="evidence" value="ECO:0007669"/>
    <property type="project" value="UniProtKB-KW"/>
</dbReference>
<keyword evidence="2" id="KW-0540">Nuclease</keyword>
<dbReference type="GO" id="GO:0016787">
    <property type="term" value="F:hydrolase activity"/>
    <property type="evidence" value="ECO:0007669"/>
    <property type="project" value="UniProtKB-KW"/>
</dbReference>
<dbReference type="OrthoDB" id="5500612at2"/>
<dbReference type="SUPFAM" id="SSF54060">
    <property type="entry name" value="His-Me finger endonucleases"/>
    <property type="match status" value="1"/>
</dbReference>
<evidence type="ECO:0000256" key="4">
    <source>
        <dbReference type="ARBA" id="ARBA00022801"/>
    </source>
</evidence>
<reference evidence="8" key="1">
    <citation type="submission" date="2016-10" db="EMBL/GenBank/DDBJ databases">
        <authorList>
            <person name="Varghese N."/>
            <person name="Submissions S."/>
        </authorList>
    </citation>
    <scope>NUCLEOTIDE SEQUENCE [LARGE SCALE GENOMIC DNA]</scope>
    <source>
        <strain evidence="8">XJ109</strain>
    </source>
</reference>
<dbReference type="InterPro" id="IPR044925">
    <property type="entry name" value="His-Me_finger_sf"/>
</dbReference>
<dbReference type="STRING" id="684065.SAMN05421738_102231"/>
<evidence type="ECO:0000256" key="5">
    <source>
        <dbReference type="SAM" id="MobiDB-lite"/>
    </source>
</evidence>
<dbReference type="EMBL" id="FOUZ01000002">
    <property type="protein sequence ID" value="SFM76925.1"/>
    <property type="molecule type" value="Genomic_DNA"/>
</dbReference>
<evidence type="ECO:0000256" key="2">
    <source>
        <dbReference type="ARBA" id="ARBA00022722"/>
    </source>
</evidence>
<keyword evidence="4" id="KW-0378">Hydrolase</keyword>
<comment type="similarity">
    <text evidence="1">Belongs to the EndA/NucM nuclease family.</text>
</comment>
<dbReference type="RefSeq" id="WP_092906299.1">
    <property type="nucleotide sequence ID" value="NZ_FOUZ01000002.1"/>
</dbReference>
<dbReference type="AlphaFoldDB" id="A0A1I4TJT9"/>
<evidence type="ECO:0000259" key="6">
    <source>
        <dbReference type="Pfam" id="PF18962"/>
    </source>
</evidence>
<sequence>MKKIILFLFPFTLFAQIPDYYEGIDFKANGTDVKTELHDLINATHRAVSYTPGVWNILDKSDLDLDSNGKVLLIYGFTDNSTIYAEQRTRDVNNKNNGSGGTTTGKWEREHVYPKSLAVPKLETNVPGTGTDAHNLRAVDRQINSSRNNNPYREKWAIDVTGQAKLNSGGFYPGDEWIGDVSRIIMYMYVHYGMETNPQSVAYNTTTTNQDFMPDMFLKWNTMDKVSEFEKVRNEIIAETQGSRNPFIDNPYLATIIWGGENAENTWSELSTINYDLQETTVEVSPNPTTEKITITANKFVDANLYDITGKLLATKLSKEINLSNYPKGIYIIAVHLENGNTVTKKVIKK</sequence>
<name>A0A1I4TJT9_9FLAO</name>
<dbReference type="Pfam" id="PF04231">
    <property type="entry name" value="Endonuclease_1"/>
    <property type="match status" value="1"/>
</dbReference>
<dbReference type="InterPro" id="IPR026444">
    <property type="entry name" value="Secre_tail"/>
</dbReference>
<feature type="domain" description="Secretion system C-terminal sorting" evidence="6">
    <location>
        <begin position="285"/>
        <end position="348"/>
    </location>
</feature>
<organism evidence="7 8">
    <name type="scientific">Algoriella xinjiangensis</name>
    <dbReference type="NCBI Taxonomy" id="684065"/>
    <lineage>
        <taxon>Bacteria</taxon>
        <taxon>Pseudomonadati</taxon>
        <taxon>Bacteroidota</taxon>
        <taxon>Flavobacteriia</taxon>
        <taxon>Flavobacteriales</taxon>
        <taxon>Weeksellaceae</taxon>
        <taxon>Algoriella</taxon>
    </lineage>
</organism>
<keyword evidence="3" id="KW-0732">Signal</keyword>
<dbReference type="PANTHER" id="PTHR33607:SF2">
    <property type="entry name" value="ENDONUCLEASE-1"/>
    <property type="match status" value="1"/>
</dbReference>
<dbReference type="Pfam" id="PF18962">
    <property type="entry name" value="Por_Secre_tail"/>
    <property type="match status" value="1"/>
</dbReference>
<evidence type="ECO:0000256" key="3">
    <source>
        <dbReference type="ARBA" id="ARBA00022729"/>
    </source>
</evidence>
<evidence type="ECO:0000313" key="8">
    <source>
        <dbReference type="Proteomes" id="UP000199149"/>
    </source>
</evidence>
<protein>
    <submittedName>
        <fullName evidence="7">Por secretion system C-terminal sorting domain-containing protein</fullName>
    </submittedName>
</protein>
<accession>A0A1I4TJT9</accession>
<dbReference type="PANTHER" id="PTHR33607">
    <property type="entry name" value="ENDONUCLEASE-1"/>
    <property type="match status" value="1"/>
</dbReference>
<keyword evidence="8" id="KW-1185">Reference proteome</keyword>
<evidence type="ECO:0000256" key="1">
    <source>
        <dbReference type="ARBA" id="ARBA00006429"/>
    </source>
</evidence>
<proteinExistence type="inferred from homology"/>